<reference evidence="1" key="1">
    <citation type="submission" date="2022-08" db="EMBL/GenBank/DDBJ databases">
        <title>Genome Sequence of Lecanicillium fungicola.</title>
        <authorList>
            <person name="Buettner E."/>
        </authorList>
    </citation>
    <scope>NUCLEOTIDE SEQUENCE</scope>
    <source>
        <strain evidence="1">Babe33</strain>
    </source>
</reference>
<keyword evidence="2" id="KW-1185">Reference proteome</keyword>
<comment type="caution">
    <text evidence="1">The sequence shown here is derived from an EMBL/GenBank/DDBJ whole genome shotgun (WGS) entry which is preliminary data.</text>
</comment>
<sequence length="132" mass="14877">MAQTLAESVEALRLSWEAGDLERLASHWADNIDFSDYLTCSTHLNKAEATELFRAMIPLTSDVKMVTKSLHGTTERAFWMAELSFTAMADFPGAPYKKGERAVTIGVSVLEFNKEGKITMEADHYNWERPVM</sequence>
<organism evidence="1 2">
    <name type="scientific">Zarea fungicola</name>
    <dbReference type="NCBI Taxonomy" id="93591"/>
    <lineage>
        <taxon>Eukaryota</taxon>
        <taxon>Fungi</taxon>
        <taxon>Dikarya</taxon>
        <taxon>Ascomycota</taxon>
        <taxon>Pezizomycotina</taxon>
        <taxon>Sordariomycetes</taxon>
        <taxon>Hypocreomycetidae</taxon>
        <taxon>Hypocreales</taxon>
        <taxon>Cordycipitaceae</taxon>
        <taxon>Zarea</taxon>
    </lineage>
</organism>
<dbReference type="Proteomes" id="UP001143910">
    <property type="component" value="Unassembled WGS sequence"/>
</dbReference>
<gene>
    <name evidence="1" type="ORF">NQ176_g3043</name>
</gene>
<dbReference type="EMBL" id="JANJQO010000252">
    <property type="protein sequence ID" value="KAJ2979780.1"/>
    <property type="molecule type" value="Genomic_DNA"/>
</dbReference>
<evidence type="ECO:0000313" key="1">
    <source>
        <dbReference type="EMBL" id="KAJ2979780.1"/>
    </source>
</evidence>
<name>A0ACC1NLF5_9HYPO</name>
<proteinExistence type="predicted"/>
<accession>A0ACC1NLF5</accession>
<evidence type="ECO:0000313" key="2">
    <source>
        <dbReference type="Proteomes" id="UP001143910"/>
    </source>
</evidence>
<protein>
    <submittedName>
        <fullName evidence="1">Uncharacterized protein</fullName>
    </submittedName>
</protein>